<protein>
    <submittedName>
        <fullName evidence="1">Uncharacterized protein</fullName>
    </submittedName>
</protein>
<keyword evidence="2" id="KW-1185">Reference proteome</keyword>
<proteinExistence type="predicted"/>
<reference evidence="1" key="1">
    <citation type="submission" date="2018-11" db="EMBL/GenBank/DDBJ databases">
        <authorList>
            <consortium name="Pathogen Informatics"/>
        </authorList>
    </citation>
    <scope>NUCLEOTIDE SEQUENCE</scope>
</reference>
<organism evidence="1 2">
    <name type="scientific">Protopolystoma xenopodis</name>
    <dbReference type="NCBI Taxonomy" id="117903"/>
    <lineage>
        <taxon>Eukaryota</taxon>
        <taxon>Metazoa</taxon>
        <taxon>Spiralia</taxon>
        <taxon>Lophotrochozoa</taxon>
        <taxon>Platyhelminthes</taxon>
        <taxon>Monogenea</taxon>
        <taxon>Polyopisthocotylea</taxon>
        <taxon>Polystomatidea</taxon>
        <taxon>Polystomatidae</taxon>
        <taxon>Protopolystoma</taxon>
    </lineage>
</organism>
<accession>A0A448WVM1</accession>
<evidence type="ECO:0000313" key="2">
    <source>
        <dbReference type="Proteomes" id="UP000784294"/>
    </source>
</evidence>
<dbReference type="AlphaFoldDB" id="A0A448WVM1"/>
<sequence length="212" mass="23242">MPPIMPSEAQFDSNRLAGPASREAVLASIDNARASNGPSQPELRLRLRLRARLREYLSACLRTCMHAPPSVHQDGPWSESARVRAIACCISRQATIDTHRPAQTPGQGDKIGGASSPRLTWPPYVAEPRLPHCLLVFALATAMQSRESGRDDLAPITSGSRSSHNRQASLITRVCPSLRLSVLFTLADLSSTNFRVSPPIMRVFARVRLPSW</sequence>
<gene>
    <name evidence="1" type="ORF">PXEA_LOCUS14765</name>
</gene>
<dbReference type="EMBL" id="CAAALY010050702">
    <property type="protein sequence ID" value="VEL21325.1"/>
    <property type="molecule type" value="Genomic_DNA"/>
</dbReference>
<evidence type="ECO:0000313" key="1">
    <source>
        <dbReference type="EMBL" id="VEL21325.1"/>
    </source>
</evidence>
<name>A0A448WVM1_9PLAT</name>
<dbReference type="Proteomes" id="UP000784294">
    <property type="component" value="Unassembled WGS sequence"/>
</dbReference>
<comment type="caution">
    <text evidence="1">The sequence shown here is derived from an EMBL/GenBank/DDBJ whole genome shotgun (WGS) entry which is preliminary data.</text>
</comment>